<feature type="compositionally biased region" description="Acidic residues" evidence="11">
    <location>
        <begin position="273"/>
        <end position="283"/>
    </location>
</feature>
<evidence type="ECO:0000256" key="10">
    <source>
        <dbReference type="SAM" id="Coils"/>
    </source>
</evidence>
<evidence type="ECO:0000256" key="6">
    <source>
        <dbReference type="ARBA" id="ARBA00022692"/>
    </source>
</evidence>
<keyword evidence="3" id="KW-0813">Transport</keyword>
<dbReference type="PROSITE" id="PS52015">
    <property type="entry name" value="TONB_CTD"/>
    <property type="match status" value="1"/>
</dbReference>
<sequence length="389" mass="42301">MKSIKIVIALMVFATALSAKAAPLLNGLALEQQFNKDRYIAAVYSETLANSSSVLLDNGTPRRLEVRIVANSLSARRFRNQWMEGIAINNPGDTLSNQAENMVTFANLFQGRLRRGDRLSIDYAADSGTTSVALNGLALGEIADRDFFNTLLRAWVGPVPPSTDFRDGLLAAGQVSSGLLGSYELLEPSSERVAELAVRLEEAEEEAAAEEVVAAAPVAAKPSPAKPKLAADIPPPTLAAIDSKPEVPTGKSEPSKPQPTKVAATKPAASAQELEEEEEIEEDEAPLTADLILARQIYHSMLLRHTFKYIRYPKRAQERGQEGSVRLNVTIDAKGKVQDVQTLQESRYATLNREAREAVDRAGPFPAAPPQLARDNYQFSVPITFRLPD</sequence>
<dbReference type="EMBL" id="JBHSVR010000001">
    <property type="protein sequence ID" value="MFC6634628.1"/>
    <property type="molecule type" value="Genomic_DNA"/>
</dbReference>
<feature type="signal peptide" evidence="12">
    <location>
        <begin position="1"/>
        <end position="21"/>
    </location>
</feature>
<comment type="similarity">
    <text evidence="2">Belongs to the TonB family.</text>
</comment>
<dbReference type="InterPro" id="IPR037682">
    <property type="entry name" value="TonB_C"/>
</dbReference>
<feature type="region of interest" description="Disordered" evidence="11">
    <location>
        <begin position="219"/>
        <end position="283"/>
    </location>
</feature>
<protein>
    <submittedName>
        <fullName evidence="14">TonB family protein</fullName>
    </submittedName>
</protein>
<dbReference type="Pfam" id="PF03544">
    <property type="entry name" value="TonB_C"/>
    <property type="match status" value="1"/>
</dbReference>
<evidence type="ECO:0000256" key="12">
    <source>
        <dbReference type="SAM" id="SignalP"/>
    </source>
</evidence>
<dbReference type="PANTHER" id="PTHR33446:SF2">
    <property type="entry name" value="PROTEIN TONB"/>
    <property type="match status" value="1"/>
</dbReference>
<name>A0ABW1YQH3_9GAMM</name>
<dbReference type="InterPro" id="IPR006260">
    <property type="entry name" value="TonB/TolA_C"/>
</dbReference>
<dbReference type="PANTHER" id="PTHR33446">
    <property type="entry name" value="PROTEIN TONB-RELATED"/>
    <property type="match status" value="1"/>
</dbReference>
<comment type="subcellular location">
    <subcellularLocation>
        <location evidence="1">Cell inner membrane</location>
        <topology evidence="1">Single-pass membrane protein</topology>
        <orientation evidence="1">Periplasmic side</orientation>
    </subcellularLocation>
</comment>
<dbReference type="SUPFAM" id="SSF54626">
    <property type="entry name" value="Chalcone isomerase"/>
    <property type="match status" value="1"/>
</dbReference>
<keyword evidence="10" id="KW-0175">Coiled coil</keyword>
<evidence type="ECO:0000256" key="9">
    <source>
        <dbReference type="ARBA" id="ARBA00023136"/>
    </source>
</evidence>
<keyword evidence="9" id="KW-0472">Membrane</keyword>
<organism evidence="14 15">
    <name type="scientific">Microbulbifer taiwanensis</name>
    <dbReference type="NCBI Taxonomy" id="986746"/>
    <lineage>
        <taxon>Bacteria</taxon>
        <taxon>Pseudomonadati</taxon>
        <taxon>Pseudomonadota</taxon>
        <taxon>Gammaproteobacteria</taxon>
        <taxon>Cellvibrionales</taxon>
        <taxon>Microbulbiferaceae</taxon>
        <taxon>Microbulbifer</taxon>
    </lineage>
</organism>
<evidence type="ECO:0000313" key="14">
    <source>
        <dbReference type="EMBL" id="MFC6634628.1"/>
    </source>
</evidence>
<evidence type="ECO:0000259" key="13">
    <source>
        <dbReference type="PROSITE" id="PS52015"/>
    </source>
</evidence>
<keyword evidence="7" id="KW-0653">Protein transport</keyword>
<keyword evidence="4" id="KW-1003">Cell membrane</keyword>
<dbReference type="Gene3D" id="3.30.1150.10">
    <property type="match status" value="1"/>
</dbReference>
<dbReference type="Proteomes" id="UP001596425">
    <property type="component" value="Unassembled WGS sequence"/>
</dbReference>
<dbReference type="InterPro" id="IPR051045">
    <property type="entry name" value="TonB-dependent_transducer"/>
</dbReference>
<evidence type="ECO:0000256" key="7">
    <source>
        <dbReference type="ARBA" id="ARBA00022927"/>
    </source>
</evidence>
<evidence type="ECO:0000256" key="2">
    <source>
        <dbReference type="ARBA" id="ARBA00006555"/>
    </source>
</evidence>
<evidence type="ECO:0000256" key="4">
    <source>
        <dbReference type="ARBA" id="ARBA00022475"/>
    </source>
</evidence>
<dbReference type="Pfam" id="PF16036">
    <property type="entry name" value="Chalcone_3"/>
    <property type="match status" value="1"/>
</dbReference>
<evidence type="ECO:0000256" key="1">
    <source>
        <dbReference type="ARBA" id="ARBA00004383"/>
    </source>
</evidence>
<reference evidence="15" key="1">
    <citation type="journal article" date="2019" name="Int. J. Syst. Evol. Microbiol.">
        <title>The Global Catalogue of Microorganisms (GCM) 10K type strain sequencing project: providing services to taxonomists for standard genome sequencing and annotation.</title>
        <authorList>
            <consortium name="The Broad Institute Genomics Platform"/>
            <consortium name="The Broad Institute Genome Sequencing Center for Infectious Disease"/>
            <person name="Wu L."/>
            <person name="Ma J."/>
        </authorList>
    </citation>
    <scope>NUCLEOTIDE SEQUENCE [LARGE SCALE GENOMIC DNA]</scope>
    <source>
        <strain evidence="15">CGMCC 1.13718</strain>
    </source>
</reference>
<evidence type="ECO:0000256" key="11">
    <source>
        <dbReference type="SAM" id="MobiDB-lite"/>
    </source>
</evidence>
<comment type="caution">
    <text evidence="14">The sequence shown here is derived from an EMBL/GenBank/DDBJ whole genome shotgun (WGS) entry which is preliminary data.</text>
</comment>
<evidence type="ECO:0000256" key="8">
    <source>
        <dbReference type="ARBA" id="ARBA00022989"/>
    </source>
</evidence>
<feature type="domain" description="TonB C-terminal" evidence="13">
    <location>
        <begin position="297"/>
        <end position="389"/>
    </location>
</feature>
<keyword evidence="12" id="KW-0732">Signal</keyword>
<keyword evidence="5" id="KW-0997">Cell inner membrane</keyword>
<feature type="coiled-coil region" evidence="10">
    <location>
        <begin position="186"/>
        <end position="213"/>
    </location>
</feature>
<dbReference type="InterPro" id="IPR016087">
    <property type="entry name" value="Chalcone_isomerase"/>
</dbReference>
<accession>A0ABW1YQH3</accession>
<gene>
    <name evidence="14" type="ORF">ACFQBM_15170</name>
</gene>
<dbReference type="SUPFAM" id="SSF74653">
    <property type="entry name" value="TolA/TonB C-terminal domain"/>
    <property type="match status" value="1"/>
</dbReference>
<keyword evidence="8" id="KW-1133">Transmembrane helix</keyword>
<dbReference type="RefSeq" id="WP_193191768.1">
    <property type="nucleotide sequence ID" value="NZ_JACZFR010000022.1"/>
</dbReference>
<evidence type="ECO:0000256" key="5">
    <source>
        <dbReference type="ARBA" id="ARBA00022519"/>
    </source>
</evidence>
<evidence type="ECO:0000256" key="3">
    <source>
        <dbReference type="ARBA" id="ARBA00022448"/>
    </source>
</evidence>
<feature type="chain" id="PRO_5045850399" evidence="12">
    <location>
        <begin position="22"/>
        <end position="389"/>
    </location>
</feature>
<keyword evidence="6" id="KW-0812">Transmembrane</keyword>
<feature type="compositionally biased region" description="Low complexity" evidence="11">
    <location>
        <begin position="219"/>
        <end position="231"/>
    </location>
</feature>
<proteinExistence type="inferred from homology"/>
<evidence type="ECO:0000313" key="15">
    <source>
        <dbReference type="Proteomes" id="UP001596425"/>
    </source>
</evidence>
<dbReference type="InterPro" id="IPR036298">
    <property type="entry name" value="Chalcone_isomerase_sf"/>
</dbReference>
<keyword evidence="15" id="KW-1185">Reference proteome</keyword>
<dbReference type="NCBIfam" id="TIGR01352">
    <property type="entry name" value="tonB_Cterm"/>
    <property type="match status" value="1"/>
</dbReference>